<organism evidence="1 2">
    <name type="scientific">Neisseria elongata</name>
    <dbReference type="NCBI Taxonomy" id="495"/>
    <lineage>
        <taxon>Bacteria</taxon>
        <taxon>Pseudomonadati</taxon>
        <taxon>Pseudomonadota</taxon>
        <taxon>Betaproteobacteria</taxon>
        <taxon>Neisseriales</taxon>
        <taxon>Neisseriaceae</taxon>
        <taxon>Neisseria</taxon>
    </lineage>
</organism>
<protein>
    <submittedName>
        <fullName evidence="1">Uncharacterized protein</fullName>
    </submittedName>
</protein>
<evidence type="ECO:0000313" key="1">
    <source>
        <dbReference type="EMBL" id="STZ67739.1"/>
    </source>
</evidence>
<dbReference type="Proteomes" id="UP000254927">
    <property type="component" value="Unassembled WGS sequence"/>
</dbReference>
<evidence type="ECO:0000313" key="2">
    <source>
        <dbReference type="Proteomes" id="UP000254927"/>
    </source>
</evidence>
<sequence>MKHPHPNDPPPLFTWLSEHGRSALPALAALSLDEKVRGQNFAALKTVFGRQNARLLPAQMNFGLTELLDYAMFEPHGHPHAYTAAVLLNLQYGIEHKRPSMDLVFCRDAYTARIRATLPQDMQTALDSAFALAAEHGIL</sequence>
<proteinExistence type="predicted"/>
<name>A0A378TXJ5_NEIEL</name>
<dbReference type="AlphaFoldDB" id="A0A378TXJ5"/>
<dbReference type="EMBL" id="UGQW01000002">
    <property type="protein sequence ID" value="STZ67739.1"/>
    <property type="molecule type" value="Genomic_DNA"/>
</dbReference>
<gene>
    <name evidence="1" type="ORF">NCTC10660_01227</name>
</gene>
<dbReference type="RefSeq" id="WP_074897692.1">
    <property type="nucleotide sequence ID" value="NZ_CP031252.1"/>
</dbReference>
<dbReference type="GeneID" id="93352210"/>
<reference evidence="1 2" key="1">
    <citation type="submission" date="2018-06" db="EMBL/GenBank/DDBJ databases">
        <authorList>
            <consortium name="Pathogen Informatics"/>
            <person name="Doyle S."/>
        </authorList>
    </citation>
    <scope>NUCLEOTIDE SEQUENCE [LARGE SCALE GENOMIC DNA]</scope>
    <source>
        <strain evidence="1 2">NCTC10660</strain>
    </source>
</reference>
<accession>A0A378TXJ5</accession>